<sequence length="94" mass="11371">MEIQEARDEHKFILSEEELPWKGYTNWKPLKNSDPVDNNDNNSRKNSECSNQHVKWLEDINTPKQNKLYKIKYESGKMKKKAKEEKEYFLDYSE</sequence>
<evidence type="ECO:0000313" key="2">
    <source>
        <dbReference type="EMBL" id="MBW0475329.1"/>
    </source>
</evidence>
<feature type="region of interest" description="Disordered" evidence="1">
    <location>
        <begin position="27"/>
        <end position="51"/>
    </location>
</feature>
<gene>
    <name evidence="2" type="ORF">O181_015044</name>
</gene>
<organism evidence="2 3">
    <name type="scientific">Austropuccinia psidii MF-1</name>
    <dbReference type="NCBI Taxonomy" id="1389203"/>
    <lineage>
        <taxon>Eukaryota</taxon>
        <taxon>Fungi</taxon>
        <taxon>Dikarya</taxon>
        <taxon>Basidiomycota</taxon>
        <taxon>Pucciniomycotina</taxon>
        <taxon>Pucciniomycetes</taxon>
        <taxon>Pucciniales</taxon>
        <taxon>Sphaerophragmiaceae</taxon>
        <taxon>Austropuccinia</taxon>
    </lineage>
</organism>
<dbReference type="EMBL" id="AVOT02004065">
    <property type="protein sequence ID" value="MBW0475329.1"/>
    <property type="molecule type" value="Genomic_DNA"/>
</dbReference>
<evidence type="ECO:0000313" key="3">
    <source>
        <dbReference type="Proteomes" id="UP000765509"/>
    </source>
</evidence>
<reference evidence="2" key="1">
    <citation type="submission" date="2021-03" db="EMBL/GenBank/DDBJ databases">
        <title>Draft genome sequence of rust myrtle Austropuccinia psidii MF-1, a brazilian biotype.</title>
        <authorList>
            <person name="Quecine M.C."/>
            <person name="Pachon D.M.R."/>
            <person name="Bonatelli M.L."/>
            <person name="Correr F.H."/>
            <person name="Franceschini L.M."/>
            <person name="Leite T.F."/>
            <person name="Margarido G.R.A."/>
            <person name="Almeida C.A."/>
            <person name="Ferrarezi J.A."/>
            <person name="Labate C.A."/>
        </authorList>
    </citation>
    <scope>NUCLEOTIDE SEQUENCE</scope>
    <source>
        <strain evidence="2">MF-1</strain>
    </source>
</reference>
<accession>A0A9Q3GQG0</accession>
<dbReference type="Proteomes" id="UP000765509">
    <property type="component" value="Unassembled WGS sequence"/>
</dbReference>
<name>A0A9Q3GQG0_9BASI</name>
<evidence type="ECO:0000256" key="1">
    <source>
        <dbReference type="SAM" id="MobiDB-lite"/>
    </source>
</evidence>
<feature type="compositionally biased region" description="Low complexity" evidence="1">
    <location>
        <begin position="32"/>
        <end position="41"/>
    </location>
</feature>
<protein>
    <submittedName>
        <fullName evidence="2">Uncharacterized protein</fullName>
    </submittedName>
</protein>
<comment type="caution">
    <text evidence="2">The sequence shown here is derived from an EMBL/GenBank/DDBJ whole genome shotgun (WGS) entry which is preliminary data.</text>
</comment>
<keyword evidence="3" id="KW-1185">Reference proteome</keyword>
<dbReference type="AlphaFoldDB" id="A0A9Q3GQG0"/>
<proteinExistence type="predicted"/>